<evidence type="ECO:0000256" key="3">
    <source>
        <dbReference type="SAM" id="Phobius"/>
    </source>
</evidence>
<name>A0A2I0V0M2_9BACI</name>
<dbReference type="Pfam" id="PF00440">
    <property type="entry name" value="TetR_N"/>
    <property type="match status" value="1"/>
</dbReference>
<protein>
    <submittedName>
        <fullName evidence="5">TetR/AcrR family transcriptional regulator</fullName>
    </submittedName>
</protein>
<comment type="caution">
    <text evidence="5">The sequence shown here is derived from an EMBL/GenBank/DDBJ whole genome shotgun (WGS) entry which is preliminary data.</text>
</comment>
<reference evidence="5 6" key="1">
    <citation type="submission" date="2017-10" db="EMBL/GenBank/DDBJ databases">
        <title>Draft genome of Lysinibacillus fusiformis strain Juneja, a laboratory-derived pathogen of Drosophila melanogaster.</title>
        <authorList>
            <person name="Smith B.R."/>
            <person name="Unckless R.L."/>
        </authorList>
    </citation>
    <scope>NUCLEOTIDE SEQUENCE [LARGE SCALE GENOMIC DNA]</scope>
    <source>
        <strain evidence="5 6">Juneja</strain>
    </source>
</reference>
<keyword evidence="3" id="KW-0472">Membrane</keyword>
<dbReference type="InterPro" id="IPR050109">
    <property type="entry name" value="HTH-type_TetR-like_transc_reg"/>
</dbReference>
<evidence type="ECO:0000256" key="1">
    <source>
        <dbReference type="ARBA" id="ARBA00023125"/>
    </source>
</evidence>
<sequence length="193" mass="21765">MKKGTKDKILDAATSLMTERGYSNVSVKDIAATAGVSEMTVFRHFETKLGILHAVLQSHSYIPYFEHLFAQDLSGNLENDLKQIANTYLAFMEKNKPIFLITTQDRSMLPGLMDTISDNQTKQLLSLLAVYFQSQIEQGKMKEIDTNGQAIVFLTSLFGFFVSNALWDQHFLKDQQEIFIQHLVATFVSGVCV</sequence>
<dbReference type="PRINTS" id="PR00455">
    <property type="entry name" value="HTHTETR"/>
</dbReference>
<keyword evidence="3" id="KW-1133">Transmembrane helix</keyword>
<feature type="domain" description="HTH tetR-type" evidence="4">
    <location>
        <begin position="3"/>
        <end position="63"/>
    </location>
</feature>
<organism evidence="5 6">
    <name type="scientific">Lysinibacillus fusiformis</name>
    <dbReference type="NCBI Taxonomy" id="28031"/>
    <lineage>
        <taxon>Bacteria</taxon>
        <taxon>Bacillati</taxon>
        <taxon>Bacillota</taxon>
        <taxon>Bacilli</taxon>
        <taxon>Bacillales</taxon>
        <taxon>Bacillaceae</taxon>
        <taxon>Lysinibacillus</taxon>
    </lineage>
</organism>
<dbReference type="EMBL" id="PDFK01000003">
    <property type="protein sequence ID" value="PKU51806.1"/>
    <property type="molecule type" value="Genomic_DNA"/>
</dbReference>
<dbReference type="PROSITE" id="PS50977">
    <property type="entry name" value="HTH_TETR_2"/>
    <property type="match status" value="1"/>
</dbReference>
<gene>
    <name evidence="5" type="ORF">CRI88_14105</name>
</gene>
<keyword evidence="1 2" id="KW-0238">DNA-binding</keyword>
<feature type="transmembrane region" description="Helical" evidence="3">
    <location>
        <begin position="150"/>
        <end position="167"/>
    </location>
</feature>
<dbReference type="InterPro" id="IPR009057">
    <property type="entry name" value="Homeodomain-like_sf"/>
</dbReference>
<keyword evidence="3" id="KW-0812">Transmembrane</keyword>
<dbReference type="InterPro" id="IPR001647">
    <property type="entry name" value="HTH_TetR"/>
</dbReference>
<dbReference type="Gene3D" id="1.10.357.10">
    <property type="entry name" value="Tetracycline Repressor, domain 2"/>
    <property type="match status" value="1"/>
</dbReference>
<dbReference type="GO" id="GO:0000976">
    <property type="term" value="F:transcription cis-regulatory region binding"/>
    <property type="evidence" value="ECO:0007669"/>
    <property type="project" value="TreeGrafter"/>
</dbReference>
<dbReference type="AlphaFoldDB" id="A0A2I0V0M2"/>
<accession>A0A2I0V0M2</accession>
<evidence type="ECO:0000313" key="5">
    <source>
        <dbReference type="EMBL" id="PKU51806.1"/>
    </source>
</evidence>
<feature type="DNA-binding region" description="H-T-H motif" evidence="2">
    <location>
        <begin position="26"/>
        <end position="45"/>
    </location>
</feature>
<dbReference type="GO" id="GO:0003700">
    <property type="term" value="F:DNA-binding transcription factor activity"/>
    <property type="evidence" value="ECO:0007669"/>
    <property type="project" value="TreeGrafter"/>
</dbReference>
<proteinExistence type="predicted"/>
<dbReference type="PANTHER" id="PTHR30055:SF226">
    <property type="entry name" value="HTH-TYPE TRANSCRIPTIONAL REGULATOR PKSA"/>
    <property type="match status" value="1"/>
</dbReference>
<dbReference type="SUPFAM" id="SSF46689">
    <property type="entry name" value="Homeodomain-like"/>
    <property type="match status" value="1"/>
</dbReference>
<dbReference type="RefSeq" id="WP_036120081.1">
    <property type="nucleotide sequence ID" value="NZ_JAZBNI010000002.1"/>
</dbReference>
<evidence type="ECO:0000259" key="4">
    <source>
        <dbReference type="PROSITE" id="PS50977"/>
    </source>
</evidence>
<evidence type="ECO:0000256" key="2">
    <source>
        <dbReference type="PROSITE-ProRule" id="PRU00335"/>
    </source>
</evidence>
<dbReference type="Proteomes" id="UP000234956">
    <property type="component" value="Unassembled WGS sequence"/>
</dbReference>
<evidence type="ECO:0000313" key="6">
    <source>
        <dbReference type="Proteomes" id="UP000234956"/>
    </source>
</evidence>
<dbReference type="PANTHER" id="PTHR30055">
    <property type="entry name" value="HTH-TYPE TRANSCRIPTIONAL REGULATOR RUTR"/>
    <property type="match status" value="1"/>
</dbReference>